<keyword evidence="2" id="KW-1185">Reference proteome</keyword>
<dbReference type="AlphaFoldDB" id="A0A9W6N1Z7"/>
<accession>A0A9W6N1Z7</accession>
<proteinExistence type="predicted"/>
<protein>
    <submittedName>
        <fullName evidence="1">Uncharacterized protein</fullName>
    </submittedName>
</protein>
<gene>
    <name evidence="1" type="ORF">GCM10017643_48320</name>
</gene>
<evidence type="ECO:0000313" key="2">
    <source>
        <dbReference type="Proteomes" id="UP001143370"/>
    </source>
</evidence>
<organism evidence="1 2">
    <name type="scientific">Ancylobacter dichloromethanicus</name>
    <dbReference type="NCBI Taxonomy" id="518825"/>
    <lineage>
        <taxon>Bacteria</taxon>
        <taxon>Pseudomonadati</taxon>
        <taxon>Pseudomonadota</taxon>
        <taxon>Alphaproteobacteria</taxon>
        <taxon>Hyphomicrobiales</taxon>
        <taxon>Xanthobacteraceae</taxon>
        <taxon>Ancylobacter</taxon>
    </lineage>
</organism>
<dbReference type="RefSeq" id="WP_213376038.1">
    <property type="nucleotide sequence ID" value="NZ_BSFJ01000059.1"/>
</dbReference>
<dbReference type="EMBL" id="BSFJ01000059">
    <property type="protein sequence ID" value="GLK74713.1"/>
    <property type="molecule type" value="Genomic_DNA"/>
</dbReference>
<dbReference type="Proteomes" id="UP001143370">
    <property type="component" value="Unassembled WGS sequence"/>
</dbReference>
<sequence length="117" mass="13732">MKKLTLEDLSRDELLAWIKLNGLFSVRQVDLLTVRHTTLTAKSQAATQRWTEAEIAHAKAMQAWFHCKDNGRERNRLDRIYLDLKDAAAKARRAHERAERERDACWAAMEAEWERAR</sequence>
<comment type="caution">
    <text evidence="1">The sequence shown here is derived from an EMBL/GenBank/DDBJ whole genome shotgun (WGS) entry which is preliminary data.</text>
</comment>
<name>A0A9W6N1Z7_9HYPH</name>
<reference evidence="1" key="2">
    <citation type="submission" date="2023-01" db="EMBL/GenBank/DDBJ databases">
        <authorList>
            <person name="Sun Q."/>
            <person name="Evtushenko L."/>
        </authorList>
    </citation>
    <scope>NUCLEOTIDE SEQUENCE</scope>
    <source>
        <strain evidence="1">VKM B-2484</strain>
    </source>
</reference>
<evidence type="ECO:0000313" key="1">
    <source>
        <dbReference type="EMBL" id="GLK74713.1"/>
    </source>
</evidence>
<reference evidence="1" key="1">
    <citation type="journal article" date="2014" name="Int. J. Syst. Evol. Microbiol.">
        <title>Complete genome sequence of Corynebacterium casei LMG S-19264T (=DSM 44701T), isolated from a smear-ripened cheese.</title>
        <authorList>
            <consortium name="US DOE Joint Genome Institute (JGI-PGF)"/>
            <person name="Walter F."/>
            <person name="Albersmeier A."/>
            <person name="Kalinowski J."/>
            <person name="Ruckert C."/>
        </authorList>
    </citation>
    <scope>NUCLEOTIDE SEQUENCE</scope>
    <source>
        <strain evidence="1">VKM B-2484</strain>
    </source>
</reference>